<proteinExistence type="inferred from homology"/>
<dbReference type="CDD" id="cd10787">
    <property type="entry name" value="LamB_YcsF_like"/>
    <property type="match status" value="1"/>
</dbReference>
<evidence type="ECO:0000313" key="3">
    <source>
        <dbReference type="Proteomes" id="UP001168613"/>
    </source>
</evidence>
<dbReference type="Pfam" id="PF03746">
    <property type="entry name" value="LamB_YcsF"/>
    <property type="match status" value="1"/>
</dbReference>
<accession>A0ABT8EIM4</accession>
<name>A0ABT8EIM4_9BURK</name>
<organism evidence="2 3">
    <name type="scientific">Alcaligenes endophyticus</name>
    <dbReference type="NCBI Taxonomy" id="1929088"/>
    <lineage>
        <taxon>Bacteria</taxon>
        <taxon>Pseudomonadati</taxon>
        <taxon>Pseudomonadota</taxon>
        <taxon>Betaproteobacteria</taxon>
        <taxon>Burkholderiales</taxon>
        <taxon>Alcaligenaceae</taxon>
        <taxon>Alcaligenes</taxon>
    </lineage>
</organism>
<comment type="subunit">
    <text evidence="1">Forms a complex composed of PxpA, PxpB and PxpC.</text>
</comment>
<dbReference type="SUPFAM" id="SSF88713">
    <property type="entry name" value="Glycoside hydrolase/deacetylase"/>
    <property type="match status" value="1"/>
</dbReference>
<evidence type="ECO:0000256" key="1">
    <source>
        <dbReference type="HAMAP-Rule" id="MF_00691"/>
    </source>
</evidence>
<comment type="function">
    <text evidence="1">Catalyzes the cleavage of 5-oxoproline to form L-glutamate coupled to the hydrolysis of ATP to ADP and inorganic phosphate.</text>
</comment>
<dbReference type="PANTHER" id="PTHR30292:SF0">
    <property type="entry name" value="5-OXOPROLINASE SUBUNIT A"/>
    <property type="match status" value="1"/>
</dbReference>
<dbReference type="InterPro" id="IPR011330">
    <property type="entry name" value="Glyco_hydro/deAcase_b/a-brl"/>
</dbReference>
<keyword evidence="1" id="KW-0378">Hydrolase</keyword>
<dbReference type="NCBIfam" id="NF003816">
    <property type="entry name" value="PRK05406.1-5"/>
    <property type="match status" value="1"/>
</dbReference>
<dbReference type="NCBIfam" id="NF003814">
    <property type="entry name" value="PRK05406.1-3"/>
    <property type="match status" value="1"/>
</dbReference>
<dbReference type="EC" id="3.5.2.9" evidence="1"/>
<dbReference type="RefSeq" id="WP_266124956.1">
    <property type="nucleotide sequence ID" value="NZ_JAJHNU010000001.1"/>
</dbReference>
<sequence>MSKQVDLNCDMGESFGAWRMGQDEAVMGLVSSANIACGFHAGDPGTMRETVSLACKHGVNIGAHPGLPDLMGFGRREMQITPQQAYDLMVVQIGALQAVARSQASQIHHVKAHGALYNMAARDLKLARAIAQSVKDVDPSLQLYGLAGSALVEAGAQVGVRVVQEVFADRAYQPDGALVGRQHAQAMIESREAALEQVLNMVLDKRVRAIDGSWLTVQADTICLHGDQPGALEFAQFLHQGLTHAGVRISPPAP</sequence>
<evidence type="ECO:0000313" key="2">
    <source>
        <dbReference type="EMBL" id="MDN4121052.1"/>
    </source>
</evidence>
<dbReference type="HAMAP" id="MF_00691">
    <property type="entry name" value="PxpA"/>
    <property type="match status" value="1"/>
</dbReference>
<keyword evidence="1" id="KW-0547">Nucleotide-binding</keyword>
<comment type="catalytic activity">
    <reaction evidence="1">
        <text>5-oxo-L-proline + ATP + 2 H2O = L-glutamate + ADP + phosphate + H(+)</text>
        <dbReference type="Rhea" id="RHEA:10348"/>
        <dbReference type="ChEBI" id="CHEBI:15377"/>
        <dbReference type="ChEBI" id="CHEBI:15378"/>
        <dbReference type="ChEBI" id="CHEBI:29985"/>
        <dbReference type="ChEBI" id="CHEBI:30616"/>
        <dbReference type="ChEBI" id="CHEBI:43474"/>
        <dbReference type="ChEBI" id="CHEBI:58402"/>
        <dbReference type="ChEBI" id="CHEBI:456216"/>
        <dbReference type="EC" id="3.5.2.9"/>
    </reaction>
</comment>
<dbReference type="Gene3D" id="3.20.20.370">
    <property type="entry name" value="Glycoside hydrolase/deacetylase"/>
    <property type="match status" value="1"/>
</dbReference>
<protein>
    <recommendedName>
        <fullName evidence="1">5-oxoprolinase subunit A</fullName>
        <shortName evidence="1">5-OPase subunit A</shortName>
        <ecNumber evidence="1">3.5.2.9</ecNumber>
    </recommendedName>
    <alternativeName>
        <fullName evidence="1">5-oxoprolinase (ATP-hydrolyzing) subunit A</fullName>
    </alternativeName>
</protein>
<dbReference type="Proteomes" id="UP001168613">
    <property type="component" value="Unassembled WGS sequence"/>
</dbReference>
<gene>
    <name evidence="1" type="primary">pxpA</name>
    <name evidence="2" type="ORF">LMS43_07105</name>
</gene>
<comment type="caution">
    <text evidence="2">The sequence shown here is derived from an EMBL/GenBank/DDBJ whole genome shotgun (WGS) entry which is preliminary data.</text>
</comment>
<keyword evidence="3" id="KW-1185">Reference proteome</keyword>
<dbReference type="InterPro" id="IPR005501">
    <property type="entry name" value="LamB/YcsF/PxpA-like"/>
</dbReference>
<dbReference type="EMBL" id="JAJHNU010000001">
    <property type="protein sequence ID" value="MDN4121052.1"/>
    <property type="molecule type" value="Genomic_DNA"/>
</dbReference>
<comment type="similarity">
    <text evidence="1">Belongs to the LamB/PxpA family.</text>
</comment>
<dbReference type="PANTHER" id="PTHR30292">
    <property type="entry name" value="UNCHARACTERIZED PROTEIN YBGL-RELATED"/>
    <property type="match status" value="1"/>
</dbReference>
<keyword evidence="1" id="KW-0067">ATP-binding</keyword>
<reference evidence="2" key="1">
    <citation type="submission" date="2021-11" db="EMBL/GenBank/DDBJ databases">
        <title>Draft genome sequence of Alcaligenes endophyticus type strain CCUG 75668T.</title>
        <authorList>
            <person name="Salva-Serra F."/>
            <person name="Duran R.E."/>
            <person name="Seeger M."/>
            <person name="Moore E.R.B."/>
            <person name="Jaen-Luchoro D."/>
        </authorList>
    </citation>
    <scope>NUCLEOTIDE SEQUENCE</scope>
    <source>
        <strain evidence="2">CCUG 75668</strain>
    </source>
</reference>